<dbReference type="GO" id="GO:0005829">
    <property type="term" value="C:cytosol"/>
    <property type="evidence" value="ECO:0007669"/>
    <property type="project" value="TreeGrafter"/>
</dbReference>
<dbReference type="PROSITE" id="PS51462">
    <property type="entry name" value="NUDIX"/>
    <property type="match status" value="1"/>
</dbReference>
<comment type="cofactor">
    <cofactor evidence="2">
        <name>Zn(2+)</name>
        <dbReference type="ChEBI" id="CHEBI:29105"/>
    </cofactor>
</comment>
<dbReference type="GO" id="GO:0019677">
    <property type="term" value="P:NAD+ catabolic process"/>
    <property type="evidence" value="ECO:0007669"/>
    <property type="project" value="TreeGrafter"/>
</dbReference>
<dbReference type="GO" id="GO:0046872">
    <property type="term" value="F:metal ion binding"/>
    <property type="evidence" value="ECO:0007669"/>
    <property type="project" value="UniProtKB-KW"/>
</dbReference>
<dbReference type="CDD" id="cd03429">
    <property type="entry name" value="NUDIX_NADH_pyrophosphatase_Nudt13"/>
    <property type="match status" value="1"/>
</dbReference>
<dbReference type="InterPro" id="IPR015797">
    <property type="entry name" value="NUDIX_hydrolase-like_dom_sf"/>
</dbReference>
<evidence type="ECO:0000256" key="8">
    <source>
        <dbReference type="ARBA" id="ARBA00023027"/>
    </source>
</evidence>
<keyword evidence="8" id="KW-0520">NAD</keyword>
<evidence type="ECO:0000313" key="12">
    <source>
        <dbReference type="Proteomes" id="UP000189800"/>
    </source>
</evidence>
<keyword evidence="5" id="KW-0479">Metal-binding</keyword>
<reference evidence="11 12" key="1">
    <citation type="submission" date="2017-02" db="EMBL/GenBank/DDBJ databases">
        <title>Draft genome sequence of Moraxella pluranimalium CCUG 54913T type strain.</title>
        <authorList>
            <person name="Salva-Serra F."/>
            <person name="Engstrom-Jakobsson H."/>
            <person name="Thorell K."/>
            <person name="Jaen-Luchoro D."/>
            <person name="Gonzales-Siles L."/>
            <person name="Karlsson R."/>
            <person name="Yazdan S."/>
            <person name="Boulund F."/>
            <person name="Johnning A."/>
            <person name="Engstrand L."/>
            <person name="Kristiansson E."/>
            <person name="Moore E."/>
        </authorList>
    </citation>
    <scope>NUCLEOTIDE SEQUENCE [LARGE SCALE GENOMIC DNA]</scope>
    <source>
        <strain evidence="11 12">CCUG 54913</strain>
    </source>
</reference>
<keyword evidence="12" id="KW-1185">Reference proteome</keyword>
<dbReference type="InterPro" id="IPR015376">
    <property type="entry name" value="Znr_NADH_PPase"/>
</dbReference>
<name>A0A1T0CRS9_9GAMM</name>
<proteinExistence type="inferred from homology"/>
<dbReference type="Pfam" id="PF00293">
    <property type="entry name" value="NUDIX"/>
    <property type="match status" value="1"/>
</dbReference>
<evidence type="ECO:0000256" key="9">
    <source>
        <dbReference type="ARBA" id="ARBA00023679"/>
    </source>
</evidence>
<comment type="cofactor">
    <cofactor evidence="1">
        <name>Mg(2+)</name>
        <dbReference type="ChEBI" id="CHEBI:18420"/>
    </cofactor>
</comment>
<keyword evidence="7" id="KW-0460">Magnesium</keyword>
<dbReference type="Proteomes" id="UP000189800">
    <property type="component" value="Unassembled WGS sequence"/>
</dbReference>
<dbReference type="PROSITE" id="PS00893">
    <property type="entry name" value="NUDIX_BOX"/>
    <property type="match status" value="1"/>
</dbReference>
<dbReference type="InterPro" id="IPR050241">
    <property type="entry name" value="NAD-cap_RNA_hydrolase_NudC"/>
</dbReference>
<dbReference type="PANTHER" id="PTHR42904">
    <property type="entry name" value="NUDIX HYDROLASE, NUDC SUBFAMILY"/>
    <property type="match status" value="1"/>
</dbReference>
<evidence type="ECO:0000256" key="5">
    <source>
        <dbReference type="ARBA" id="ARBA00022723"/>
    </source>
</evidence>
<comment type="catalytic activity">
    <reaction evidence="9">
        <text>a 5'-end NAD(+)-phospho-ribonucleoside in mRNA + H2O = a 5'-end phospho-adenosine-phospho-ribonucleoside in mRNA + beta-nicotinamide D-ribonucleotide + 2 H(+)</text>
        <dbReference type="Rhea" id="RHEA:60876"/>
        <dbReference type="Rhea" id="RHEA-COMP:15698"/>
        <dbReference type="Rhea" id="RHEA-COMP:15719"/>
        <dbReference type="ChEBI" id="CHEBI:14649"/>
        <dbReference type="ChEBI" id="CHEBI:15377"/>
        <dbReference type="ChEBI" id="CHEBI:15378"/>
        <dbReference type="ChEBI" id="CHEBI:144029"/>
        <dbReference type="ChEBI" id="CHEBI:144051"/>
    </reaction>
    <physiologicalReaction direction="left-to-right" evidence="9">
        <dbReference type="Rhea" id="RHEA:60877"/>
    </physiologicalReaction>
</comment>
<dbReference type="EMBL" id="MUYU01000007">
    <property type="protein sequence ID" value="OOS25088.1"/>
    <property type="molecule type" value="Genomic_DNA"/>
</dbReference>
<organism evidence="11 12">
    <name type="scientific">Moraxella pluranimalium</name>
    <dbReference type="NCBI Taxonomy" id="470453"/>
    <lineage>
        <taxon>Bacteria</taxon>
        <taxon>Pseudomonadati</taxon>
        <taxon>Pseudomonadota</taxon>
        <taxon>Gammaproteobacteria</taxon>
        <taxon>Moraxellales</taxon>
        <taxon>Moraxellaceae</taxon>
        <taxon>Moraxella</taxon>
    </lineage>
</organism>
<sequence>MSITLWVIQADSLVCHADGTPFVLSLANAPKYAIHLGYSESHNDSPSTIAQHHEHPVSHVIDSEHACKLGLMMRFGDGFDTKDVQNLKAISFRNLLNTLDSSSLDALSRAIMLVQWQNDHRYCSRCGTPTHAHAHGEHAKVCPKCRHHAYPRVQPCIIVAITRHCPDTHKPQILLALHHRHRQKGVYGLIAGFVEAGETLEMGVHREVFEEVGIHIHTPTYISSQPWPYPSNLMAGFIADYHSGAIRVQAGEISDAKFFDLDNLPPIPATGTIAHELISLVKQRYLPTATDD</sequence>
<evidence type="ECO:0000313" key="11">
    <source>
        <dbReference type="EMBL" id="OOS25088.1"/>
    </source>
</evidence>
<dbReference type="InterPro" id="IPR049734">
    <property type="entry name" value="NudC-like_C"/>
</dbReference>
<dbReference type="GO" id="GO:0006742">
    <property type="term" value="P:NADP+ catabolic process"/>
    <property type="evidence" value="ECO:0007669"/>
    <property type="project" value="TreeGrafter"/>
</dbReference>
<evidence type="ECO:0000256" key="3">
    <source>
        <dbReference type="ARBA" id="ARBA00009595"/>
    </source>
</evidence>
<evidence type="ECO:0000256" key="7">
    <source>
        <dbReference type="ARBA" id="ARBA00022842"/>
    </source>
</evidence>
<dbReference type="RefSeq" id="WP_078253575.1">
    <property type="nucleotide sequence ID" value="NZ_MUYU01000007.1"/>
</dbReference>
<keyword evidence="6" id="KW-0378">Hydrolase</keyword>
<evidence type="ECO:0000256" key="4">
    <source>
        <dbReference type="ARBA" id="ARBA00012381"/>
    </source>
</evidence>
<accession>A0A1T0CRS9</accession>
<evidence type="ECO:0000259" key="10">
    <source>
        <dbReference type="PROSITE" id="PS51462"/>
    </source>
</evidence>
<dbReference type="EC" id="3.6.1.22" evidence="4"/>
<dbReference type="AlphaFoldDB" id="A0A1T0CRS9"/>
<comment type="caution">
    <text evidence="11">The sequence shown here is derived from an EMBL/GenBank/DDBJ whole genome shotgun (WGS) entry which is preliminary data.</text>
</comment>
<protein>
    <recommendedName>
        <fullName evidence="4">NAD(+) diphosphatase</fullName>
        <ecNumber evidence="4">3.6.1.22</ecNumber>
    </recommendedName>
</protein>
<dbReference type="InterPro" id="IPR000086">
    <property type="entry name" value="NUDIX_hydrolase_dom"/>
</dbReference>
<dbReference type="GO" id="GO:0035529">
    <property type="term" value="F:NADH pyrophosphatase activity"/>
    <property type="evidence" value="ECO:0007669"/>
    <property type="project" value="TreeGrafter"/>
</dbReference>
<dbReference type="SUPFAM" id="SSF55811">
    <property type="entry name" value="Nudix"/>
    <property type="match status" value="1"/>
</dbReference>
<dbReference type="NCBIfam" id="NF001299">
    <property type="entry name" value="PRK00241.1"/>
    <property type="match status" value="1"/>
</dbReference>
<comment type="similarity">
    <text evidence="3">Belongs to the Nudix hydrolase family. NudC subfamily.</text>
</comment>
<dbReference type="Pfam" id="PF09297">
    <property type="entry name" value="Zn_ribbon_NUD"/>
    <property type="match status" value="1"/>
</dbReference>
<dbReference type="InterPro" id="IPR020084">
    <property type="entry name" value="NUDIX_hydrolase_CS"/>
</dbReference>
<evidence type="ECO:0000256" key="1">
    <source>
        <dbReference type="ARBA" id="ARBA00001946"/>
    </source>
</evidence>
<dbReference type="OrthoDB" id="9791656at2"/>
<evidence type="ECO:0000256" key="2">
    <source>
        <dbReference type="ARBA" id="ARBA00001947"/>
    </source>
</evidence>
<dbReference type="Gene3D" id="3.90.79.20">
    <property type="match status" value="1"/>
</dbReference>
<evidence type="ECO:0000256" key="6">
    <source>
        <dbReference type="ARBA" id="ARBA00022801"/>
    </source>
</evidence>
<dbReference type="STRING" id="470453.B0680_03015"/>
<feature type="domain" description="Nudix hydrolase" evidence="10">
    <location>
        <begin position="151"/>
        <end position="282"/>
    </location>
</feature>
<dbReference type="Gene3D" id="3.90.79.10">
    <property type="entry name" value="Nucleoside Triphosphate Pyrophosphohydrolase"/>
    <property type="match status" value="1"/>
</dbReference>
<gene>
    <name evidence="11" type="ORF">B0680_03015</name>
</gene>
<dbReference type="PANTHER" id="PTHR42904:SF6">
    <property type="entry name" value="NAD-CAPPED RNA HYDROLASE NUDT12"/>
    <property type="match status" value="1"/>
</dbReference>